<reference evidence="1" key="2">
    <citation type="submission" date="2019-07" db="EMBL/GenBank/DDBJ databases">
        <authorList>
            <person name="Seetharam A."/>
            <person name="Woodhouse M."/>
            <person name="Cannon E."/>
        </authorList>
    </citation>
    <scope>NUCLEOTIDE SEQUENCE [LARGE SCALE GENOMIC DNA]</scope>
    <source>
        <strain evidence="1">cv. B73</strain>
    </source>
</reference>
<dbReference type="AlphaFoldDB" id="A0A804QMX3"/>
<sequence>MESLVVGPGVEGKESKTPTEAVVQVLASSKFLQNIGLVPATKKSGNGGDPTRVADLEAEHGSENGTFFPHPPEPYDPDVDLALKGILDEFKMNVARRGVSEGTRKQCRHHHEKAGIAFTVNKSYGLRRIRSPLHCLPCPIVFFISSHPIVVPVGDASVAEGDLHKL</sequence>
<dbReference type="Gramene" id="Zm00001eb342570_T001">
    <property type="protein sequence ID" value="Zm00001eb342570_P001"/>
    <property type="gene ID" value="Zm00001eb342570"/>
</dbReference>
<dbReference type="EnsemblPlants" id="Zm00001eb342570_T001">
    <property type="protein sequence ID" value="Zm00001eb342570_P001"/>
    <property type="gene ID" value="Zm00001eb342570"/>
</dbReference>
<name>A0A804QMX3_MAIZE</name>
<keyword evidence="2" id="KW-1185">Reference proteome</keyword>
<reference evidence="1" key="3">
    <citation type="submission" date="2021-05" db="UniProtKB">
        <authorList>
            <consortium name="EnsemblPlants"/>
        </authorList>
    </citation>
    <scope>IDENTIFICATION</scope>
    <source>
        <strain evidence="1">cv. B73</strain>
    </source>
</reference>
<dbReference type="Proteomes" id="UP000007305">
    <property type="component" value="Chromosome 8"/>
</dbReference>
<accession>A0A804QMX3</accession>
<proteinExistence type="predicted"/>
<evidence type="ECO:0000313" key="1">
    <source>
        <dbReference type="EnsemblPlants" id="Zm00001eb342570_P001"/>
    </source>
</evidence>
<protein>
    <submittedName>
        <fullName evidence="1">Uncharacterized protein</fullName>
    </submittedName>
</protein>
<reference evidence="2" key="1">
    <citation type="journal article" date="2009" name="Science">
        <title>The B73 maize genome: complexity, diversity, and dynamics.</title>
        <authorList>
            <person name="Schnable P.S."/>
            <person name="Ware D."/>
            <person name="Fulton R.S."/>
            <person name="Stein J.C."/>
            <person name="Wei F."/>
            <person name="Pasternak S."/>
            <person name="Liang C."/>
            <person name="Zhang J."/>
            <person name="Fulton L."/>
            <person name="Graves T.A."/>
            <person name="Minx P."/>
            <person name="Reily A.D."/>
            <person name="Courtney L."/>
            <person name="Kruchowski S.S."/>
            <person name="Tomlinson C."/>
            <person name="Strong C."/>
            <person name="Delehaunty K."/>
            <person name="Fronick C."/>
            <person name="Courtney B."/>
            <person name="Rock S.M."/>
            <person name="Belter E."/>
            <person name="Du F."/>
            <person name="Kim K."/>
            <person name="Abbott R.M."/>
            <person name="Cotton M."/>
            <person name="Levy A."/>
            <person name="Marchetto P."/>
            <person name="Ochoa K."/>
            <person name="Jackson S.M."/>
            <person name="Gillam B."/>
            <person name="Chen W."/>
            <person name="Yan L."/>
            <person name="Higginbotham J."/>
            <person name="Cardenas M."/>
            <person name="Waligorski J."/>
            <person name="Applebaum E."/>
            <person name="Phelps L."/>
            <person name="Falcone J."/>
            <person name="Kanchi K."/>
            <person name="Thane T."/>
            <person name="Scimone A."/>
            <person name="Thane N."/>
            <person name="Henke J."/>
            <person name="Wang T."/>
            <person name="Ruppert J."/>
            <person name="Shah N."/>
            <person name="Rotter K."/>
            <person name="Hodges J."/>
            <person name="Ingenthron E."/>
            <person name="Cordes M."/>
            <person name="Kohlberg S."/>
            <person name="Sgro J."/>
            <person name="Delgado B."/>
            <person name="Mead K."/>
            <person name="Chinwalla A."/>
            <person name="Leonard S."/>
            <person name="Crouse K."/>
            <person name="Collura K."/>
            <person name="Kudrna D."/>
            <person name="Currie J."/>
            <person name="He R."/>
            <person name="Angelova A."/>
            <person name="Rajasekar S."/>
            <person name="Mueller T."/>
            <person name="Lomeli R."/>
            <person name="Scara G."/>
            <person name="Ko A."/>
            <person name="Delaney K."/>
            <person name="Wissotski M."/>
            <person name="Lopez G."/>
            <person name="Campos D."/>
            <person name="Braidotti M."/>
            <person name="Ashley E."/>
            <person name="Golser W."/>
            <person name="Kim H."/>
            <person name="Lee S."/>
            <person name="Lin J."/>
            <person name="Dujmic Z."/>
            <person name="Kim W."/>
            <person name="Talag J."/>
            <person name="Zuccolo A."/>
            <person name="Fan C."/>
            <person name="Sebastian A."/>
            <person name="Kramer M."/>
            <person name="Spiegel L."/>
            <person name="Nascimento L."/>
            <person name="Zutavern T."/>
            <person name="Miller B."/>
            <person name="Ambroise C."/>
            <person name="Muller S."/>
            <person name="Spooner W."/>
            <person name="Narechania A."/>
            <person name="Ren L."/>
            <person name="Wei S."/>
            <person name="Kumari S."/>
            <person name="Faga B."/>
            <person name="Levy M.J."/>
            <person name="McMahan L."/>
            <person name="Van Buren P."/>
            <person name="Vaughn M.W."/>
            <person name="Ying K."/>
            <person name="Yeh C.-T."/>
            <person name="Emrich S.J."/>
            <person name="Jia Y."/>
            <person name="Kalyanaraman A."/>
            <person name="Hsia A.-P."/>
            <person name="Barbazuk W.B."/>
            <person name="Baucom R.S."/>
            <person name="Brutnell T.P."/>
            <person name="Carpita N.C."/>
            <person name="Chaparro C."/>
            <person name="Chia J.-M."/>
            <person name="Deragon J.-M."/>
            <person name="Estill J.C."/>
            <person name="Fu Y."/>
            <person name="Jeddeloh J.A."/>
            <person name="Han Y."/>
            <person name="Lee H."/>
            <person name="Li P."/>
            <person name="Lisch D.R."/>
            <person name="Liu S."/>
            <person name="Liu Z."/>
            <person name="Nagel D.H."/>
            <person name="McCann M.C."/>
            <person name="SanMiguel P."/>
            <person name="Myers A.M."/>
            <person name="Nettleton D."/>
            <person name="Nguyen J."/>
            <person name="Penning B.W."/>
            <person name="Ponnala L."/>
            <person name="Schneider K.L."/>
            <person name="Schwartz D.C."/>
            <person name="Sharma A."/>
            <person name="Soderlund C."/>
            <person name="Springer N.M."/>
            <person name="Sun Q."/>
            <person name="Wang H."/>
            <person name="Waterman M."/>
            <person name="Westerman R."/>
            <person name="Wolfgruber T.K."/>
            <person name="Yang L."/>
            <person name="Yu Y."/>
            <person name="Zhang L."/>
            <person name="Zhou S."/>
            <person name="Zhu Q."/>
            <person name="Bennetzen J.L."/>
            <person name="Dawe R.K."/>
            <person name="Jiang J."/>
            <person name="Jiang N."/>
            <person name="Presting G.G."/>
            <person name="Wessler S.R."/>
            <person name="Aluru S."/>
            <person name="Martienssen R.A."/>
            <person name="Clifton S.W."/>
            <person name="McCombie W.R."/>
            <person name="Wing R.A."/>
            <person name="Wilson R.K."/>
        </authorList>
    </citation>
    <scope>NUCLEOTIDE SEQUENCE [LARGE SCALE GENOMIC DNA]</scope>
    <source>
        <strain evidence="2">cv. B73</strain>
    </source>
</reference>
<evidence type="ECO:0000313" key="2">
    <source>
        <dbReference type="Proteomes" id="UP000007305"/>
    </source>
</evidence>
<dbReference type="InParanoid" id="A0A804QMX3"/>
<organism evidence="1 2">
    <name type="scientific">Zea mays</name>
    <name type="common">Maize</name>
    <dbReference type="NCBI Taxonomy" id="4577"/>
    <lineage>
        <taxon>Eukaryota</taxon>
        <taxon>Viridiplantae</taxon>
        <taxon>Streptophyta</taxon>
        <taxon>Embryophyta</taxon>
        <taxon>Tracheophyta</taxon>
        <taxon>Spermatophyta</taxon>
        <taxon>Magnoliopsida</taxon>
        <taxon>Liliopsida</taxon>
        <taxon>Poales</taxon>
        <taxon>Poaceae</taxon>
        <taxon>PACMAD clade</taxon>
        <taxon>Panicoideae</taxon>
        <taxon>Andropogonodae</taxon>
        <taxon>Andropogoneae</taxon>
        <taxon>Tripsacinae</taxon>
        <taxon>Zea</taxon>
    </lineage>
</organism>